<dbReference type="OrthoDB" id="9815896at2"/>
<evidence type="ECO:0000313" key="12">
    <source>
        <dbReference type="Proteomes" id="UP000006229"/>
    </source>
</evidence>
<reference evidence="11 12" key="1">
    <citation type="journal article" date="2012" name="J. Bacteriol.">
        <title>Genome annotation of five Mycoplasma canis strains.</title>
        <authorList>
            <person name="Brown D.R."/>
            <person name="May M."/>
            <person name="Michaels D.L."/>
            <person name="Barbet A.F."/>
        </authorList>
    </citation>
    <scope>NUCLEOTIDE SEQUENCE [LARGE SCALE GENOMIC DNA]</scope>
    <source>
        <strain evidence="11 12">UFG4</strain>
    </source>
</reference>
<evidence type="ECO:0000256" key="10">
    <source>
        <dbReference type="ARBA" id="ARBA00032441"/>
    </source>
</evidence>
<dbReference type="AlphaFoldDB" id="I1A7H8"/>
<evidence type="ECO:0000256" key="5">
    <source>
        <dbReference type="ARBA" id="ARBA00022694"/>
    </source>
</evidence>
<dbReference type="PANTHER" id="PTHR33540:SF2">
    <property type="entry name" value="TRNA THREONYLCARBAMOYLADENOSINE BIOSYNTHESIS PROTEIN TSAE"/>
    <property type="match status" value="1"/>
</dbReference>
<protein>
    <recommendedName>
        <fullName evidence="3">tRNA threonylcarbamoyladenosine biosynthesis protein TsaE</fullName>
    </recommendedName>
    <alternativeName>
        <fullName evidence="10">t(6)A37 threonylcarbamoyladenosine biosynthesis protein TsaE</fullName>
    </alternativeName>
</protein>
<comment type="subcellular location">
    <subcellularLocation>
        <location evidence="1">Cytoplasm</location>
    </subcellularLocation>
</comment>
<accession>I1A7H8</accession>
<keyword evidence="8" id="KW-0067">ATP-binding</keyword>
<dbReference type="GO" id="GO:0005737">
    <property type="term" value="C:cytoplasm"/>
    <property type="evidence" value="ECO:0007669"/>
    <property type="project" value="UniProtKB-SubCell"/>
</dbReference>
<evidence type="ECO:0000256" key="3">
    <source>
        <dbReference type="ARBA" id="ARBA00019010"/>
    </source>
</evidence>
<dbReference type="InterPro" id="IPR027417">
    <property type="entry name" value="P-loop_NTPase"/>
</dbReference>
<dbReference type="EMBL" id="AJFU01000001">
    <property type="protein sequence ID" value="EIE42449.1"/>
    <property type="molecule type" value="Genomic_DNA"/>
</dbReference>
<keyword evidence="5" id="KW-0819">tRNA processing</keyword>
<evidence type="ECO:0000256" key="4">
    <source>
        <dbReference type="ARBA" id="ARBA00022490"/>
    </source>
</evidence>
<evidence type="ECO:0000256" key="2">
    <source>
        <dbReference type="ARBA" id="ARBA00007599"/>
    </source>
</evidence>
<dbReference type="Gene3D" id="3.40.50.300">
    <property type="entry name" value="P-loop containing nucleotide triphosphate hydrolases"/>
    <property type="match status" value="1"/>
</dbReference>
<proteinExistence type="inferred from homology"/>
<keyword evidence="12" id="KW-1185">Reference proteome</keyword>
<evidence type="ECO:0000256" key="7">
    <source>
        <dbReference type="ARBA" id="ARBA00022741"/>
    </source>
</evidence>
<dbReference type="SUPFAM" id="SSF52540">
    <property type="entry name" value="P-loop containing nucleoside triphosphate hydrolases"/>
    <property type="match status" value="1"/>
</dbReference>
<keyword evidence="9" id="KW-0460">Magnesium</keyword>
<name>I1A7H8_9BACT</name>
<dbReference type="GO" id="GO:0005524">
    <property type="term" value="F:ATP binding"/>
    <property type="evidence" value="ECO:0007669"/>
    <property type="project" value="UniProtKB-KW"/>
</dbReference>
<dbReference type="GO" id="GO:0046872">
    <property type="term" value="F:metal ion binding"/>
    <property type="evidence" value="ECO:0007669"/>
    <property type="project" value="UniProtKB-KW"/>
</dbReference>
<keyword evidence="6" id="KW-0479">Metal-binding</keyword>
<dbReference type="GO" id="GO:0002949">
    <property type="term" value="P:tRNA threonylcarbamoyladenosine modification"/>
    <property type="evidence" value="ECO:0007669"/>
    <property type="project" value="InterPro"/>
</dbReference>
<keyword evidence="7" id="KW-0547">Nucleotide-binding</keyword>
<dbReference type="RefSeq" id="WP_004796944.1">
    <property type="nucleotide sequence ID" value="NZ_AJFU01000001.1"/>
</dbReference>
<dbReference type="InterPro" id="IPR003442">
    <property type="entry name" value="T6A_TsaE"/>
</dbReference>
<organism evidence="11 12">
    <name type="scientific">Mycoplasmopsis canis UFG4</name>
    <dbReference type="NCBI Taxonomy" id="1131455"/>
    <lineage>
        <taxon>Bacteria</taxon>
        <taxon>Bacillati</taxon>
        <taxon>Mycoplasmatota</taxon>
        <taxon>Mycoplasmoidales</taxon>
        <taxon>Metamycoplasmataceae</taxon>
        <taxon>Mycoplasmopsis</taxon>
    </lineage>
</organism>
<keyword evidence="4" id="KW-0963">Cytoplasm</keyword>
<gene>
    <name evidence="11" type="ORF">MCANUFG4_00140</name>
</gene>
<evidence type="ECO:0000256" key="8">
    <source>
        <dbReference type="ARBA" id="ARBA00022840"/>
    </source>
</evidence>
<evidence type="ECO:0000256" key="9">
    <source>
        <dbReference type="ARBA" id="ARBA00022842"/>
    </source>
</evidence>
<dbReference type="PATRIC" id="fig|1131455.3.peg.27"/>
<comment type="caution">
    <text evidence="11">The sequence shown here is derived from an EMBL/GenBank/DDBJ whole genome shotgun (WGS) entry which is preliminary data.</text>
</comment>
<evidence type="ECO:0000256" key="6">
    <source>
        <dbReference type="ARBA" id="ARBA00022723"/>
    </source>
</evidence>
<sequence>MKEYTLLKESELFNVINEWLPTINQIKKIYLIGDLGSGKTSFVKELAKQIGIKDKITSPSFNYMKNYNGLVHIDLYNFRGDIDEFEDFFEDNIIAFEWADLAKLPYKSYILINCKLNVDNSHTYRIEKF</sequence>
<comment type="similarity">
    <text evidence="2">Belongs to the TsaE family.</text>
</comment>
<dbReference type="Proteomes" id="UP000006229">
    <property type="component" value="Unassembled WGS sequence"/>
</dbReference>
<evidence type="ECO:0000256" key="1">
    <source>
        <dbReference type="ARBA" id="ARBA00004496"/>
    </source>
</evidence>
<dbReference type="NCBIfam" id="TIGR00150">
    <property type="entry name" value="T6A_YjeE"/>
    <property type="match status" value="1"/>
</dbReference>
<dbReference type="PANTHER" id="PTHR33540">
    <property type="entry name" value="TRNA THREONYLCARBAMOYLADENOSINE BIOSYNTHESIS PROTEIN TSAE"/>
    <property type="match status" value="1"/>
</dbReference>
<dbReference type="Pfam" id="PF02367">
    <property type="entry name" value="TsaE"/>
    <property type="match status" value="1"/>
</dbReference>
<evidence type="ECO:0000313" key="11">
    <source>
        <dbReference type="EMBL" id="EIE42449.1"/>
    </source>
</evidence>